<dbReference type="OrthoDB" id="9807137at2"/>
<dbReference type="CDD" id="cd01748">
    <property type="entry name" value="GATase1_IGP_Synthase"/>
    <property type="match status" value="1"/>
</dbReference>
<feature type="active site" evidence="10 11">
    <location>
        <position position="195"/>
    </location>
</feature>
<dbReference type="AlphaFoldDB" id="A0A1I4XW84"/>
<feature type="active site" description="Nucleophile" evidence="10 11">
    <location>
        <position position="81"/>
    </location>
</feature>
<evidence type="ECO:0000256" key="7">
    <source>
        <dbReference type="ARBA" id="ARBA00023239"/>
    </source>
</evidence>
<dbReference type="RefSeq" id="WP_091192597.1">
    <property type="nucleotide sequence ID" value="NZ_FOVE01000006.1"/>
</dbReference>
<dbReference type="InterPro" id="IPR010139">
    <property type="entry name" value="Imidazole-glycPsynth_HisH"/>
</dbReference>
<dbReference type="HAMAP" id="MF_00278">
    <property type="entry name" value="HisH"/>
    <property type="match status" value="1"/>
</dbReference>
<evidence type="ECO:0000259" key="12">
    <source>
        <dbReference type="Pfam" id="PF00117"/>
    </source>
</evidence>
<dbReference type="PIRSF" id="PIRSF000495">
    <property type="entry name" value="Amidotransf_hisH"/>
    <property type="match status" value="1"/>
</dbReference>
<comment type="catalytic activity">
    <reaction evidence="9 10">
        <text>L-glutamine + H2O = L-glutamate + NH4(+)</text>
        <dbReference type="Rhea" id="RHEA:15889"/>
        <dbReference type="ChEBI" id="CHEBI:15377"/>
        <dbReference type="ChEBI" id="CHEBI:28938"/>
        <dbReference type="ChEBI" id="CHEBI:29985"/>
        <dbReference type="ChEBI" id="CHEBI:58359"/>
        <dbReference type="EC" id="3.5.1.2"/>
    </reaction>
</comment>
<evidence type="ECO:0000256" key="9">
    <source>
        <dbReference type="ARBA" id="ARBA00049534"/>
    </source>
</evidence>
<dbReference type="STRING" id="83765.SAMN05660284_01151"/>
<proteinExistence type="inferred from homology"/>
<dbReference type="GO" id="GO:0004359">
    <property type="term" value="F:glutaminase activity"/>
    <property type="evidence" value="ECO:0007669"/>
    <property type="project" value="UniProtKB-EC"/>
</dbReference>
<dbReference type="GO" id="GO:0000107">
    <property type="term" value="F:imidazoleglycerol-phosphate synthase activity"/>
    <property type="evidence" value="ECO:0007669"/>
    <property type="project" value="UniProtKB-UniRule"/>
</dbReference>
<evidence type="ECO:0000256" key="3">
    <source>
        <dbReference type="ARBA" id="ARBA00022605"/>
    </source>
</evidence>
<comment type="subunit">
    <text evidence="2 10">Heterodimer of HisH and HisF.</text>
</comment>
<evidence type="ECO:0000313" key="13">
    <source>
        <dbReference type="EMBL" id="SFN30171.1"/>
    </source>
</evidence>
<comment type="catalytic activity">
    <reaction evidence="8 10">
        <text>5-[(5-phospho-1-deoxy-D-ribulos-1-ylimino)methylamino]-1-(5-phospho-beta-D-ribosyl)imidazole-4-carboxamide + L-glutamine = D-erythro-1-(imidazol-4-yl)glycerol 3-phosphate + 5-amino-1-(5-phospho-beta-D-ribosyl)imidazole-4-carboxamide + L-glutamate + H(+)</text>
        <dbReference type="Rhea" id="RHEA:24793"/>
        <dbReference type="ChEBI" id="CHEBI:15378"/>
        <dbReference type="ChEBI" id="CHEBI:29985"/>
        <dbReference type="ChEBI" id="CHEBI:58278"/>
        <dbReference type="ChEBI" id="CHEBI:58359"/>
        <dbReference type="ChEBI" id="CHEBI:58475"/>
        <dbReference type="ChEBI" id="CHEBI:58525"/>
        <dbReference type="EC" id="4.3.2.10"/>
    </reaction>
</comment>
<dbReference type="EC" id="4.3.2.10" evidence="10"/>
<evidence type="ECO:0000256" key="10">
    <source>
        <dbReference type="HAMAP-Rule" id="MF_00278"/>
    </source>
</evidence>
<comment type="function">
    <text evidence="10">IGPS catalyzes the conversion of PRFAR and glutamine to IGP, AICAR and glutamate. The HisH subunit catalyzes the hydrolysis of glutamine to glutamate and ammonia as part of the synthesis of IGP and AICAR. The resulting ammonia molecule is channeled to the active site of HisF.</text>
</comment>
<dbReference type="EMBL" id="FOVE01000006">
    <property type="protein sequence ID" value="SFN30171.1"/>
    <property type="molecule type" value="Genomic_DNA"/>
</dbReference>
<name>A0A1I4XW84_9NEIS</name>
<sequence>MPDVVVIDYGVGNLYSVQRSLEHCGATVTVTSDHDVILAAPRVVLPGVGAFDSAMNALQQLGLVPVIQALANKGTPLLGICLGMQLLLDESEEFGLTKGLGLIPGRVVPIPAQTIAGDIQKIPHIGWNALEPACATNDWQGTILDHVTPGDAVYFVHSFMAVPSSEESRLANCDYGGHKIAAVIGRANVIGCQFHPEKSGETGLKILKKFCNA</sequence>
<evidence type="ECO:0000256" key="1">
    <source>
        <dbReference type="ARBA" id="ARBA00005091"/>
    </source>
</evidence>
<feature type="domain" description="Glutamine amidotransferase" evidence="12">
    <location>
        <begin position="5"/>
        <end position="210"/>
    </location>
</feature>
<comment type="pathway">
    <text evidence="1 10">Amino-acid biosynthesis; L-histidine biosynthesis; L-histidine from 5-phospho-alpha-D-ribose 1-diphosphate: step 5/9.</text>
</comment>
<dbReference type="GO" id="GO:0016829">
    <property type="term" value="F:lyase activity"/>
    <property type="evidence" value="ECO:0007669"/>
    <property type="project" value="UniProtKB-KW"/>
</dbReference>
<dbReference type="Gene3D" id="3.40.50.880">
    <property type="match status" value="1"/>
</dbReference>
<keyword evidence="4 10" id="KW-0378">Hydrolase</keyword>
<evidence type="ECO:0000256" key="8">
    <source>
        <dbReference type="ARBA" id="ARBA00047838"/>
    </source>
</evidence>
<reference evidence="14" key="1">
    <citation type="submission" date="2016-10" db="EMBL/GenBank/DDBJ databases">
        <authorList>
            <person name="Varghese N."/>
            <person name="Submissions S."/>
        </authorList>
    </citation>
    <scope>NUCLEOTIDE SEQUENCE [LARGE SCALE GENOMIC DNA]</scope>
    <source>
        <strain evidence="14">DSM 6150</strain>
    </source>
</reference>
<organism evidence="13 14">
    <name type="scientific">Formivibrio citricus</name>
    <dbReference type="NCBI Taxonomy" id="83765"/>
    <lineage>
        <taxon>Bacteria</taxon>
        <taxon>Pseudomonadati</taxon>
        <taxon>Pseudomonadota</taxon>
        <taxon>Betaproteobacteria</taxon>
        <taxon>Neisseriales</taxon>
        <taxon>Chitinibacteraceae</taxon>
        <taxon>Formivibrio</taxon>
    </lineage>
</organism>
<evidence type="ECO:0000313" key="14">
    <source>
        <dbReference type="Proteomes" id="UP000242869"/>
    </source>
</evidence>
<keyword evidence="6 10" id="KW-0368">Histidine biosynthesis</keyword>
<accession>A0A1I4XW84</accession>
<evidence type="ECO:0000256" key="5">
    <source>
        <dbReference type="ARBA" id="ARBA00022962"/>
    </source>
</evidence>
<dbReference type="NCBIfam" id="TIGR01855">
    <property type="entry name" value="IMP_synth_hisH"/>
    <property type="match status" value="1"/>
</dbReference>
<keyword evidence="10" id="KW-0963">Cytoplasm</keyword>
<dbReference type="GO" id="GO:0005737">
    <property type="term" value="C:cytoplasm"/>
    <property type="evidence" value="ECO:0007669"/>
    <property type="project" value="UniProtKB-SubCell"/>
</dbReference>
<gene>
    <name evidence="10" type="primary">hisH</name>
    <name evidence="13" type="ORF">SAMN05660284_01151</name>
</gene>
<evidence type="ECO:0000256" key="11">
    <source>
        <dbReference type="PIRSR" id="PIRSR000495-1"/>
    </source>
</evidence>
<dbReference type="PROSITE" id="PS51273">
    <property type="entry name" value="GATASE_TYPE_1"/>
    <property type="match status" value="1"/>
</dbReference>
<dbReference type="Pfam" id="PF00117">
    <property type="entry name" value="GATase"/>
    <property type="match status" value="1"/>
</dbReference>
<keyword evidence="14" id="KW-1185">Reference proteome</keyword>
<evidence type="ECO:0000256" key="6">
    <source>
        <dbReference type="ARBA" id="ARBA00023102"/>
    </source>
</evidence>
<dbReference type="Proteomes" id="UP000242869">
    <property type="component" value="Unassembled WGS sequence"/>
</dbReference>
<keyword evidence="7 10" id="KW-0456">Lyase</keyword>
<protein>
    <recommendedName>
        <fullName evidence="10">Imidazole glycerol phosphate synthase subunit HisH</fullName>
        <ecNumber evidence="10">4.3.2.10</ecNumber>
    </recommendedName>
    <alternativeName>
        <fullName evidence="10">IGP synthase glutaminase subunit</fullName>
        <ecNumber evidence="10">3.5.1.2</ecNumber>
    </alternativeName>
    <alternativeName>
        <fullName evidence="10">IGP synthase subunit HisH</fullName>
    </alternativeName>
    <alternativeName>
        <fullName evidence="10">ImGP synthase subunit HisH</fullName>
        <shortName evidence="10">IGPS subunit HisH</shortName>
    </alternativeName>
</protein>
<dbReference type="EC" id="3.5.1.2" evidence="10"/>
<keyword evidence="5 10" id="KW-0315">Glutamine amidotransferase</keyword>
<dbReference type="InterPro" id="IPR017926">
    <property type="entry name" value="GATASE"/>
</dbReference>
<keyword evidence="3 10" id="KW-0028">Amino-acid biosynthesis</keyword>
<dbReference type="InterPro" id="IPR029062">
    <property type="entry name" value="Class_I_gatase-like"/>
</dbReference>
<dbReference type="UniPathway" id="UPA00031">
    <property type="reaction ID" value="UER00010"/>
</dbReference>
<dbReference type="PANTHER" id="PTHR42701:SF1">
    <property type="entry name" value="IMIDAZOLE GLYCEROL PHOSPHATE SYNTHASE SUBUNIT HISH"/>
    <property type="match status" value="1"/>
</dbReference>
<dbReference type="GO" id="GO:0000105">
    <property type="term" value="P:L-histidine biosynthetic process"/>
    <property type="evidence" value="ECO:0007669"/>
    <property type="project" value="UniProtKB-UniRule"/>
</dbReference>
<dbReference type="SUPFAM" id="SSF52317">
    <property type="entry name" value="Class I glutamine amidotransferase-like"/>
    <property type="match status" value="1"/>
</dbReference>
<feature type="active site" evidence="10 11">
    <location>
        <position position="197"/>
    </location>
</feature>
<dbReference type="PANTHER" id="PTHR42701">
    <property type="entry name" value="IMIDAZOLE GLYCEROL PHOSPHATE SYNTHASE SUBUNIT HISH"/>
    <property type="match status" value="1"/>
</dbReference>
<comment type="subcellular location">
    <subcellularLocation>
        <location evidence="10">Cytoplasm</location>
    </subcellularLocation>
</comment>
<evidence type="ECO:0000256" key="4">
    <source>
        <dbReference type="ARBA" id="ARBA00022801"/>
    </source>
</evidence>
<evidence type="ECO:0000256" key="2">
    <source>
        <dbReference type="ARBA" id="ARBA00011152"/>
    </source>
</evidence>
<keyword evidence="13" id="KW-0808">Transferase</keyword>